<dbReference type="Pfam" id="PF01040">
    <property type="entry name" value="UbiA"/>
    <property type="match status" value="1"/>
</dbReference>
<dbReference type="PANTHER" id="PTHR47356:SF2">
    <property type="entry name" value="FAD-BINDING DOMAIN-CONTAINING PROTEIN-RELATED"/>
    <property type="match status" value="1"/>
</dbReference>
<accession>A0A8H4M944</accession>
<dbReference type="InterPro" id="IPR002938">
    <property type="entry name" value="FAD-bd"/>
</dbReference>
<dbReference type="InterPro" id="IPR039653">
    <property type="entry name" value="Prenyltransferase"/>
</dbReference>
<keyword evidence="17" id="KW-1185">Reference proteome</keyword>
<dbReference type="AlphaFoldDB" id="A0A8H4M944"/>
<dbReference type="Gene3D" id="3.50.50.60">
    <property type="entry name" value="FAD/NAD(P)-binding domain"/>
    <property type="match status" value="1"/>
</dbReference>
<comment type="similarity">
    <text evidence="5">Belongs to the paxM FAD-dependent monooxygenase family.</text>
</comment>
<evidence type="ECO:0000256" key="13">
    <source>
        <dbReference type="SAM" id="Phobius"/>
    </source>
</evidence>
<sequence length="735" mass="82338">MRVLIIGGSIAGLTLAHCLEKAKIDYVLLEKKEEIAPQEGASIGILPNGGRIMEQLGLYHQIEQLIEPLARAHVTYPDGFHFTSQYPALLQQRFGYPLAFLDRQKLLQILAAGPVQSSRVKLGHQVVNIESTHDGVTVRTSNGHVYQGDLVVGADGVHSRIRAEMWRLANASEGEIFRSEYNKLTINYACIFGISSPVDQLEPGEQITCYNDGWSILSVIGQNGRVFWFLFIKLEKESVYDGSRKNVPRFSPADARAHCERLVHEPVWKDVEFGHVWAQCEVFQMTPLEEGLFSKWHWRNIICIGDSMHKFAPHIGQGANCAIEDAAQLSNRLRTWLYGCGPDDQPAAADLSEVLAGFVEGRLRRLGPVAVAARSAMRLHSREGLKNRILGRYLLPYAGDKPADWASRGIAGGFTTLEFVEPPERSGPGWIQFSQPRNRPIFSLTVAVWSIFLAAASRHADGVRVPSDWVLGRAGLAFMYTYLLSGAGMVWNDWIDRDIDAQVARTKNRPLASGRLSTRAALIWMLVQYAASVWLMDRMLSGRNVWTFMLPLTTGIIFYPFGKRPTMRKLGVYPQYILGASSALTILPAWASVYEESISSHDLVAKCLPLCVFLFLWTIYFNTAYSYQDIKDDCRLNVNSSYVFAGNYVHGLLLLQAVAVIMVIPWILHDNGSTWLWFSWLGVWTASLGEQLYLFDTKDPSSGGRVHRRNFALGIWTVLACFVELLLVSGSLDMF</sequence>
<dbReference type="GO" id="GO:0071949">
    <property type="term" value="F:FAD binding"/>
    <property type="evidence" value="ECO:0007669"/>
    <property type="project" value="InterPro"/>
</dbReference>
<dbReference type="EMBL" id="JAAAPX010000080">
    <property type="protein sequence ID" value="KAF4233274.1"/>
    <property type="molecule type" value="Genomic_DNA"/>
</dbReference>
<feature type="transmembrane region" description="Helical" evidence="13">
    <location>
        <begin position="477"/>
        <end position="495"/>
    </location>
</feature>
<protein>
    <recommendedName>
        <fullName evidence="15">FAD-binding domain-containing protein</fullName>
    </recommendedName>
</protein>
<comment type="similarity">
    <text evidence="4">Belongs to the UbiA prenyltransferase family.</text>
</comment>
<dbReference type="GO" id="GO:0016020">
    <property type="term" value="C:membrane"/>
    <property type="evidence" value="ECO:0007669"/>
    <property type="project" value="UniProtKB-SubCell"/>
</dbReference>
<evidence type="ECO:0000256" key="12">
    <source>
        <dbReference type="ARBA" id="ARBA00023136"/>
    </source>
</evidence>
<feature type="transmembrane region" description="Helical" evidence="13">
    <location>
        <begin position="573"/>
        <end position="591"/>
    </location>
</feature>
<dbReference type="PRINTS" id="PR00420">
    <property type="entry name" value="RNGMNOXGNASE"/>
</dbReference>
<evidence type="ECO:0000256" key="7">
    <source>
        <dbReference type="ARBA" id="ARBA00022679"/>
    </source>
</evidence>
<keyword evidence="7" id="KW-0808">Transferase</keyword>
<name>A0A8H4M944_9EURO</name>
<dbReference type="GO" id="GO:0004497">
    <property type="term" value="F:monooxygenase activity"/>
    <property type="evidence" value="ECO:0007669"/>
    <property type="project" value="InterPro"/>
</dbReference>
<proteinExistence type="inferred from homology"/>
<evidence type="ECO:0000256" key="2">
    <source>
        <dbReference type="ARBA" id="ARBA00004141"/>
    </source>
</evidence>
<evidence type="ECO:0000256" key="1">
    <source>
        <dbReference type="ARBA" id="ARBA00001946"/>
    </source>
</evidence>
<organism evidence="16 17">
    <name type="scientific">Aspergillus fumigatiaffinis</name>
    <dbReference type="NCBI Taxonomy" id="340414"/>
    <lineage>
        <taxon>Eukaryota</taxon>
        <taxon>Fungi</taxon>
        <taxon>Dikarya</taxon>
        <taxon>Ascomycota</taxon>
        <taxon>Pezizomycotina</taxon>
        <taxon>Eurotiomycetes</taxon>
        <taxon>Eurotiomycetidae</taxon>
        <taxon>Eurotiales</taxon>
        <taxon>Aspergillaceae</taxon>
        <taxon>Aspergillus</taxon>
        <taxon>Aspergillus subgen. Fumigati</taxon>
    </lineage>
</organism>
<evidence type="ECO:0000256" key="11">
    <source>
        <dbReference type="ARBA" id="ARBA00023002"/>
    </source>
</evidence>
<evidence type="ECO:0000256" key="14">
    <source>
        <dbReference type="SAM" id="SignalP"/>
    </source>
</evidence>
<evidence type="ECO:0000256" key="4">
    <source>
        <dbReference type="ARBA" id="ARBA00005985"/>
    </source>
</evidence>
<evidence type="ECO:0000259" key="15">
    <source>
        <dbReference type="Pfam" id="PF01494"/>
    </source>
</evidence>
<evidence type="ECO:0000256" key="3">
    <source>
        <dbReference type="ARBA" id="ARBA00004721"/>
    </source>
</evidence>
<keyword evidence="14" id="KW-0732">Signal</keyword>
<dbReference type="InterPro" id="IPR044878">
    <property type="entry name" value="UbiA_sf"/>
</dbReference>
<reference evidence="16" key="1">
    <citation type="journal article" date="2020" name="bioRxiv">
        <title>Genomic and phenotypic heterogeneity of clinical isolates of the human pathogens Aspergillus fumigatus, Aspergillus lentulus and Aspergillus fumigatiaffinis.</title>
        <authorList>
            <person name="dos Santos R.A.C."/>
            <person name="Steenwyk J.L."/>
            <person name="Rivero-Menendez O."/>
            <person name="Mead M.E."/>
            <person name="Silva L.P."/>
            <person name="Bastos R.W."/>
            <person name="Alastruey-Izquierdo A."/>
            <person name="Goldman G.H."/>
            <person name="Rokas A."/>
        </authorList>
    </citation>
    <scope>NUCLEOTIDE SEQUENCE</scope>
    <source>
        <strain evidence="16">CNM-CM6805</strain>
    </source>
</reference>
<comment type="caution">
    <text evidence="16">The sequence shown here is derived from an EMBL/GenBank/DDBJ whole genome shotgun (WGS) entry which is preliminary data.</text>
</comment>
<keyword evidence="10 13" id="KW-1133">Transmembrane helix</keyword>
<dbReference type="PROSITE" id="PS00943">
    <property type="entry name" value="UBIA"/>
    <property type="match status" value="1"/>
</dbReference>
<keyword evidence="8 13" id="KW-0812">Transmembrane</keyword>
<dbReference type="InterPro" id="IPR030470">
    <property type="entry name" value="UbiA_prenylTrfase_CS"/>
</dbReference>
<reference evidence="16" key="2">
    <citation type="submission" date="2020-04" db="EMBL/GenBank/DDBJ databases">
        <authorList>
            <person name="Santos R.A.C."/>
            <person name="Steenwyk J.L."/>
            <person name="Rivero-Menendez O."/>
            <person name="Mead M.E."/>
            <person name="Silva L.P."/>
            <person name="Bastos R.W."/>
            <person name="Alastruey-Izquierdo A."/>
            <person name="Goldman G.H."/>
            <person name="Rokas A."/>
        </authorList>
    </citation>
    <scope>NUCLEOTIDE SEQUENCE</scope>
    <source>
        <strain evidence="16">CNM-CM6805</strain>
    </source>
</reference>
<evidence type="ECO:0000256" key="5">
    <source>
        <dbReference type="ARBA" id="ARBA00007992"/>
    </source>
</evidence>
<evidence type="ECO:0000256" key="6">
    <source>
        <dbReference type="ARBA" id="ARBA00022630"/>
    </source>
</evidence>
<evidence type="ECO:0000313" key="17">
    <source>
        <dbReference type="Proteomes" id="UP000653565"/>
    </source>
</evidence>
<dbReference type="InterPro" id="IPR050562">
    <property type="entry name" value="FAD_mOase_fung"/>
</dbReference>
<keyword evidence="12 13" id="KW-0472">Membrane</keyword>
<feature type="transmembrane region" description="Helical" evidence="13">
    <location>
        <begin position="642"/>
        <end position="668"/>
    </location>
</feature>
<dbReference type="SUPFAM" id="SSF51905">
    <property type="entry name" value="FAD/NAD(P)-binding domain"/>
    <property type="match status" value="1"/>
</dbReference>
<comment type="subcellular location">
    <subcellularLocation>
        <location evidence="2">Membrane</location>
        <topology evidence="2">Multi-pass membrane protein</topology>
    </subcellularLocation>
</comment>
<feature type="domain" description="FAD-binding" evidence="15">
    <location>
        <begin position="2"/>
        <end position="342"/>
    </location>
</feature>
<dbReference type="GO" id="GO:0016114">
    <property type="term" value="P:terpenoid biosynthetic process"/>
    <property type="evidence" value="ECO:0007669"/>
    <property type="project" value="UniProtKB-UniPathway"/>
</dbReference>
<comment type="pathway">
    <text evidence="3">Secondary metabolite biosynthesis; terpenoid biosynthesis.</text>
</comment>
<dbReference type="Pfam" id="PF01494">
    <property type="entry name" value="FAD_binding_3"/>
    <property type="match status" value="1"/>
</dbReference>
<keyword evidence="6" id="KW-0285">Flavoprotein</keyword>
<evidence type="ECO:0000256" key="10">
    <source>
        <dbReference type="ARBA" id="ARBA00022989"/>
    </source>
</evidence>
<feature type="transmembrane region" description="Helical" evidence="13">
    <location>
        <begin position="542"/>
        <end position="561"/>
    </location>
</feature>
<evidence type="ECO:0000313" key="16">
    <source>
        <dbReference type="EMBL" id="KAF4233274.1"/>
    </source>
</evidence>
<keyword evidence="9" id="KW-0274">FAD</keyword>
<feature type="transmembrane region" description="Helical" evidence="13">
    <location>
        <begin position="603"/>
        <end position="621"/>
    </location>
</feature>
<dbReference type="Proteomes" id="UP000653565">
    <property type="component" value="Unassembled WGS sequence"/>
</dbReference>
<dbReference type="Gene3D" id="1.20.120.1780">
    <property type="entry name" value="UbiA prenyltransferase"/>
    <property type="match status" value="1"/>
</dbReference>
<dbReference type="FunFam" id="1.20.120.1780:FF:000001">
    <property type="entry name" value="4-hydroxybenzoate octaprenyltransferase"/>
    <property type="match status" value="1"/>
</dbReference>
<feature type="transmembrane region" description="Helical" evidence="13">
    <location>
        <begin position="674"/>
        <end position="695"/>
    </location>
</feature>
<feature type="signal peptide" evidence="14">
    <location>
        <begin position="1"/>
        <end position="16"/>
    </location>
</feature>
<comment type="cofactor">
    <cofactor evidence="1">
        <name>Mg(2+)</name>
        <dbReference type="ChEBI" id="CHEBI:18420"/>
    </cofactor>
</comment>
<dbReference type="InterPro" id="IPR000537">
    <property type="entry name" value="UbiA_prenyltransferase"/>
</dbReference>
<gene>
    <name evidence="16" type="ORF">CNMCM6805_009364</name>
</gene>
<dbReference type="FunFam" id="1.10.357.140:FF:000008">
    <property type="entry name" value="4-hydroxybenzoate octaprenyltransferase"/>
    <property type="match status" value="1"/>
</dbReference>
<feature type="transmembrane region" description="Helical" evidence="13">
    <location>
        <begin position="711"/>
        <end position="732"/>
    </location>
</feature>
<dbReference type="PANTHER" id="PTHR47356">
    <property type="entry name" value="FAD-DEPENDENT MONOOXYGENASE ASQG-RELATED"/>
    <property type="match status" value="1"/>
</dbReference>
<dbReference type="InterPro" id="IPR036188">
    <property type="entry name" value="FAD/NAD-bd_sf"/>
</dbReference>
<keyword evidence="11" id="KW-0560">Oxidoreductase</keyword>
<dbReference type="GO" id="GO:0016765">
    <property type="term" value="F:transferase activity, transferring alkyl or aryl (other than methyl) groups"/>
    <property type="evidence" value="ECO:0007669"/>
    <property type="project" value="InterPro"/>
</dbReference>
<dbReference type="CDD" id="cd13959">
    <property type="entry name" value="PT_UbiA_COQ2"/>
    <property type="match status" value="1"/>
</dbReference>
<dbReference type="Gene3D" id="1.10.357.140">
    <property type="entry name" value="UbiA prenyltransferase"/>
    <property type="match status" value="1"/>
</dbReference>
<feature type="transmembrane region" description="Helical" evidence="13">
    <location>
        <begin position="516"/>
        <end position="536"/>
    </location>
</feature>
<evidence type="ECO:0000256" key="9">
    <source>
        <dbReference type="ARBA" id="ARBA00022827"/>
    </source>
</evidence>
<feature type="chain" id="PRO_5034441273" description="FAD-binding domain-containing protein" evidence="14">
    <location>
        <begin position="17"/>
        <end position="735"/>
    </location>
</feature>
<evidence type="ECO:0000256" key="8">
    <source>
        <dbReference type="ARBA" id="ARBA00022692"/>
    </source>
</evidence>
<feature type="transmembrane region" description="Helical" evidence="13">
    <location>
        <begin position="441"/>
        <end position="457"/>
    </location>
</feature>
<dbReference type="UniPathway" id="UPA00213"/>